<dbReference type="EMBL" id="JAQOSQ010000021">
    <property type="protein sequence ID" value="MDJ1184840.1"/>
    <property type="molecule type" value="Genomic_DNA"/>
</dbReference>
<evidence type="ECO:0000313" key="2">
    <source>
        <dbReference type="EMBL" id="MDJ1184840.1"/>
    </source>
</evidence>
<dbReference type="InterPro" id="IPR025587">
    <property type="entry name" value="DUF4351"/>
</dbReference>
<dbReference type="PANTHER" id="PTHR34613">
    <property type="entry name" value="SLL0800 PROTEIN"/>
    <property type="match status" value="1"/>
</dbReference>
<feature type="domain" description="DUF4351" evidence="1">
    <location>
        <begin position="223"/>
        <end position="281"/>
    </location>
</feature>
<organism evidence="2 3">
    <name type="scientific">Roseofilum casamattae BLCC-M143</name>
    <dbReference type="NCBI Taxonomy" id="3022442"/>
    <lineage>
        <taxon>Bacteria</taxon>
        <taxon>Bacillati</taxon>
        <taxon>Cyanobacteriota</taxon>
        <taxon>Cyanophyceae</taxon>
        <taxon>Desertifilales</taxon>
        <taxon>Desertifilaceae</taxon>
        <taxon>Roseofilum</taxon>
        <taxon>Roseofilum casamattae</taxon>
    </lineage>
</organism>
<evidence type="ECO:0000313" key="3">
    <source>
        <dbReference type="Proteomes" id="UP001232992"/>
    </source>
</evidence>
<dbReference type="PANTHER" id="PTHR34613:SF1">
    <property type="entry name" value="SLL6017 PROTEIN"/>
    <property type="match status" value="1"/>
</dbReference>
<gene>
    <name evidence="2" type="ORF">PMH09_16755</name>
</gene>
<name>A0ABT7C062_9CYAN</name>
<sequence>MAFDNTCKFLATQNPTSFVRWLLPQVNPNNVQVLKTELSSEPVRADSLILLKAADTILHLEFERLPNPDRPIPERMVDYWLRLYRKYHCSITQVVIFLKQTNSPQVYVDRFQVDNTIHRYRVLRLWEQDPKPFLKDPALLPLAPLTRSNAPRDLLEQVAGVARQITNPNQRQEIIACTAIMSGLIHNPQTIQDLFHEDILEDSSFYQFILQKGIKEGIQQGIQQARQEARQEAVLMMLHQKIGMVSTATEEKIYQLSLTQLGVLMEAIPHFQQQQDLTEWLASVPQ</sequence>
<proteinExistence type="predicted"/>
<dbReference type="RefSeq" id="WP_283759497.1">
    <property type="nucleotide sequence ID" value="NZ_JAQOSQ010000021.1"/>
</dbReference>
<accession>A0ABT7C062</accession>
<dbReference type="InterPro" id="IPR010106">
    <property type="entry name" value="RpnA"/>
</dbReference>
<dbReference type="Pfam" id="PF14261">
    <property type="entry name" value="DUF4351"/>
    <property type="match status" value="1"/>
</dbReference>
<keyword evidence="3" id="KW-1185">Reference proteome</keyword>
<dbReference type="Proteomes" id="UP001232992">
    <property type="component" value="Unassembled WGS sequence"/>
</dbReference>
<dbReference type="NCBIfam" id="TIGR01784">
    <property type="entry name" value="T_den_put_tspse"/>
    <property type="match status" value="1"/>
</dbReference>
<comment type="caution">
    <text evidence="2">The sequence shown here is derived from an EMBL/GenBank/DDBJ whole genome shotgun (WGS) entry which is preliminary data.</text>
</comment>
<reference evidence="2 3" key="1">
    <citation type="submission" date="2023-01" db="EMBL/GenBank/DDBJ databases">
        <title>Novel diversity within Roseofilum (Cyanobacteria; Desertifilaceae) from marine benthic mats with descriptions of four novel species.</title>
        <authorList>
            <person name="Wang Y."/>
            <person name="Berthold D.E."/>
            <person name="Hu J."/>
            <person name="Lefler F.W."/>
            <person name="Laughinghouse H.D. IV."/>
        </authorList>
    </citation>
    <scope>NUCLEOTIDE SEQUENCE [LARGE SCALE GENOMIC DNA]</scope>
    <source>
        <strain evidence="2 3">BLCC-M143</strain>
    </source>
</reference>
<evidence type="ECO:0000259" key="1">
    <source>
        <dbReference type="Pfam" id="PF14261"/>
    </source>
</evidence>
<protein>
    <submittedName>
        <fullName evidence="2">Rpn family recombination-promoting nuclease/putative transposase</fullName>
    </submittedName>
</protein>